<reference evidence="10" key="5">
    <citation type="submission" date="2025-05" db="UniProtKB">
        <authorList>
            <consortium name="Ensembl"/>
        </authorList>
    </citation>
    <scope>IDENTIFICATION</scope>
</reference>
<evidence type="ECO:0000256" key="8">
    <source>
        <dbReference type="ARBA" id="ARBA00022691"/>
    </source>
</evidence>
<keyword evidence="11" id="KW-1185">Reference proteome</keyword>
<dbReference type="Pfam" id="PF05724">
    <property type="entry name" value="TPMT"/>
    <property type="match status" value="2"/>
</dbReference>
<comment type="similarity">
    <text evidence="3">Belongs to the class I-like SAM-binding methyltransferase superfamily. TPMT family.</text>
</comment>
<dbReference type="InterPro" id="IPR008854">
    <property type="entry name" value="TPMT"/>
</dbReference>
<evidence type="ECO:0000256" key="2">
    <source>
        <dbReference type="ARBA" id="ARBA00004496"/>
    </source>
</evidence>
<dbReference type="FunFam" id="3.40.50.150:FF:000101">
    <property type="entry name" value="Thiopurine S-methyltransferase"/>
    <property type="match status" value="1"/>
</dbReference>
<dbReference type="PROSITE" id="PS51585">
    <property type="entry name" value="SAM_MT_TPMT"/>
    <property type="match status" value="1"/>
</dbReference>
<dbReference type="EC" id="2.1.1.67" evidence="4"/>
<evidence type="ECO:0000313" key="11">
    <source>
        <dbReference type="Proteomes" id="UP000314986"/>
    </source>
</evidence>
<dbReference type="EMBL" id="JX052908">
    <property type="protein sequence ID" value="AFK11136.1"/>
    <property type="molecule type" value="mRNA"/>
</dbReference>
<dbReference type="GO" id="GO:0008119">
    <property type="term" value="F:thiopurine S-methyltransferase activity"/>
    <property type="evidence" value="ECO:0007669"/>
    <property type="project" value="UniProtKB-EC"/>
</dbReference>
<sequence length="224" mass="25530">MNPEGKIPAAQKLNRYGEIENIEMTPEDWLNRWKKRQIGFHENKINEKLNKHLTSLINGRKKIRIFFPLCGKAIDMKWLADLGHTIVGVEVSELGIKEFFEEQDLSYTRGPVPEVPGAEVFKSDDGEISLFKCSLFDFTSYATVLISLMGKGCHYLLDTLVYGESNFIGTPHCVPEHTIQDLYGQTCNIQLLESSDALTDKQRSWGLNSFIENVHLIMLKTDFS</sequence>
<reference evidence="11" key="1">
    <citation type="journal article" date="2006" name="Science">
        <title>Ancient noncoding elements conserved in the human genome.</title>
        <authorList>
            <person name="Venkatesh B."/>
            <person name="Kirkness E.F."/>
            <person name="Loh Y.H."/>
            <person name="Halpern A.L."/>
            <person name="Lee A.P."/>
            <person name="Johnson J."/>
            <person name="Dandona N."/>
            <person name="Viswanathan L.D."/>
            <person name="Tay A."/>
            <person name="Venter J.C."/>
            <person name="Strausberg R.L."/>
            <person name="Brenner S."/>
        </authorList>
    </citation>
    <scope>NUCLEOTIDE SEQUENCE [LARGE SCALE GENOMIC DNA]</scope>
</reference>
<comment type="subcellular location">
    <subcellularLocation>
        <location evidence="2">Cytoplasm</location>
    </subcellularLocation>
</comment>
<protein>
    <recommendedName>
        <fullName evidence="4">thiopurine S-methyltransferase</fullName>
        <ecNumber evidence="4">2.1.1.67</ecNumber>
    </recommendedName>
</protein>
<reference evidence="11" key="2">
    <citation type="journal article" date="2007" name="PLoS Biol.">
        <title>Survey sequencing and comparative analysis of the elephant shark (Callorhinchus milii) genome.</title>
        <authorList>
            <person name="Venkatesh B."/>
            <person name="Kirkness E.F."/>
            <person name="Loh Y.H."/>
            <person name="Halpern A.L."/>
            <person name="Lee A.P."/>
            <person name="Johnson J."/>
            <person name="Dandona N."/>
            <person name="Viswanathan L.D."/>
            <person name="Tay A."/>
            <person name="Venter J.C."/>
            <person name="Strausberg R.L."/>
            <person name="Brenner S."/>
        </authorList>
    </citation>
    <scope>NUCLEOTIDE SEQUENCE [LARGE SCALE GENOMIC DNA]</scope>
</reference>
<name>K4G0E7_CALMI</name>
<dbReference type="PANTHER" id="PTHR10259:SF11">
    <property type="entry name" value="THIOPURINE S-METHYLTRANSFERASE"/>
    <property type="match status" value="1"/>
</dbReference>
<dbReference type="GeneTree" id="ENSGT00390000016823"/>
<evidence type="ECO:0000256" key="5">
    <source>
        <dbReference type="ARBA" id="ARBA00022490"/>
    </source>
</evidence>
<keyword evidence="7 9" id="KW-0808">Transferase</keyword>
<dbReference type="GO" id="GO:0005737">
    <property type="term" value="C:cytoplasm"/>
    <property type="evidence" value="ECO:0007669"/>
    <property type="project" value="UniProtKB-SubCell"/>
</dbReference>
<keyword evidence="5" id="KW-0963">Cytoplasm</keyword>
<dbReference type="PANTHER" id="PTHR10259">
    <property type="entry name" value="THIOPURINE S-METHYLTRANSFERASE"/>
    <property type="match status" value="1"/>
</dbReference>
<dbReference type="AlphaFoldDB" id="K4G0E7"/>
<dbReference type="Proteomes" id="UP000314986">
    <property type="component" value="Unassembled WGS sequence"/>
</dbReference>
<evidence type="ECO:0000256" key="3">
    <source>
        <dbReference type="ARBA" id="ARBA00008145"/>
    </source>
</evidence>
<keyword evidence="6 9" id="KW-0489">Methyltransferase</keyword>
<reference evidence="9" key="3">
    <citation type="journal article" date="2012" name="PLoS ONE">
        <title>Sequencing and Analysis of Full-Length cDNAs, 5'-ESTs and 3'-ESTs from a Cartilaginous Fish, the Elephant Shark (Callorhinchus milii).</title>
        <authorList>
            <person name="Tan Y.Y."/>
            <person name="Kodzius R."/>
            <person name="Tay B.H."/>
            <person name="Tay A."/>
            <person name="Brenner S."/>
            <person name="Venkatesh B."/>
        </authorList>
    </citation>
    <scope>NUCLEOTIDE SEQUENCE</scope>
    <source>
        <tissue evidence="9">Kidney</tissue>
    </source>
</reference>
<dbReference type="Gene3D" id="3.40.50.150">
    <property type="entry name" value="Vaccinia Virus protein VP39"/>
    <property type="match status" value="2"/>
</dbReference>
<organism evidence="9">
    <name type="scientific">Callorhinchus milii</name>
    <name type="common">Ghost shark</name>
    <dbReference type="NCBI Taxonomy" id="7868"/>
    <lineage>
        <taxon>Eukaryota</taxon>
        <taxon>Metazoa</taxon>
        <taxon>Chordata</taxon>
        <taxon>Craniata</taxon>
        <taxon>Vertebrata</taxon>
        <taxon>Chondrichthyes</taxon>
        <taxon>Holocephali</taxon>
        <taxon>Chimaeriformes</taxon>
        <taxon>Callorhinchidae</taxon>
        <taxon>Callorhinchus</taxon>
    </lineage>
</organism>
<evidence type="ECO:0000256" key="1">
    <source>
        <dbReference type="ARBA" id="ARBA00000903"/>
    </source>
</evidence>
<reference evidence="11" key="4">
    <citation type="journal article" date="2014" name="Nature">
        <title>Elephant shark genome provides unique insights into gnathostome evolution.</title>
        <authorList>
            <consortium name="International Elephant Shark Genome Sequencing Consortium"/>
            <person name="Venkatesh B."/>
            <person name="Lee A.P."/>
            <person name="Ravi V."/>
            <person name="Maurya A.K."/>
            <person name="Lian M.M."/>
            <person name="Swann J.B."/>
            <person name="Ohta Y."/>
            <person name="Flajnik M.F."/>
            <person name="Sutoh Y."/>
            <person name="Kasahara M."/>
            <person name="Hoon S."/>
            <person name="Gangu V."/>
            <person name="Roy S.W."/>
            <person name="Irimia M."/>
            <person name="Korzh V."/>
            <person name="Kondrychyn I."/>
            <person name="Lim Z.W."/>
            <person name="Tay B.H."/>
            <person name="Tohari S."/>
            <person name="Kong K.W."/>
            <person name="Ho S."/>
            <person name="Lorente-Galdos B."/>
            <person name="Quilez J."/>
            <person name="Marques-Bonet T."/>
            <person name="Raney B.J."/>
            <person name="Ingham P.W."/>
            <person name="Tay A."/>
            <person name="Hillier L.W."/>
            <person name="Minx P."/>
            <person name="Boehm T."/>
            <person name="Wilson R.K."/>
            <person name="Brenner S."/>
            <person name="Warren W.C."/>
        </authorList>
    </citation>
    <scope>NUCLEOTIDE SEQUENCE [LARGE SCALE GENOMIC DNA]</scope>
</reference>
<dbReference type="Ensembl" id="ENSCMIT00000018641.1">
    <property type="protein sequence ID" value="ENSCMIP00000018294.1"/>
    <property type="gene ID" value="ENSCMIG00000008622.1"/>
</dbReference>
<dbReference type="SUPFAM" id="SSF53335">
    <property type="entry name" value="S-adenosyl-L-methionine-dependent methyltransferases"/>
    <property type="match status" value="1"/>
</dbReference>
<dbReference type="InterPro" id="IPR029063">
    <property type="entry name" value="SAM-dependent_MTases_sf"/>
</dbReference>
<evidence type="ECO:0000256" key="4">
    <source>
        <dbReference type="ARBA" id="ARBA00011905"/>
    </source>
</evidence>
<comment type="catalytic activity">
    <reaction evidence="1">
        <text>S-adenosyl-L-methionine + a thiopurine = S-adenosyl-L-homocysteine + a thiopurine S-methylether.</text>
        <dbReference type="EC" id="2.1.1.67"/>
    </reaction>
</comment>
<gene>
    <name evidence="10" type="primary">tpmt</name>
</gene>
<keyword evidence="8" id="KW-0949">S-adenosyl-L-methionine</keyword>
<evidence type="ECO:0000256" key="7">
    <source>
        <dbReference type="ARBA" id="ARBA00022679"/>
    </source>
</evidence>
<accession>K4G0E7</accession>
<proteinExistence type="evidence at transcript level"/>
<evidence type="ECO:0000313" key="9">
    <source>
        <dbReference type="EMBL" id="AFK11136.1"/>
    </source>
</evidence>
<evidence type="ECO:0000313" key="10">
    <source>
        <dbReference type="Ensembl" id="ENSCMIP00000018294.1"/>
    </source>
</evidence>
<dbReference type="GO" id="GO:0032259">
    <property type="term" value="P:methylation"/>
    <property type="evidence" value="ECO:0007669"/>
    <property type="project" value="UniProtKB-KW"/>
</dbReference>
<evidence type="ECO:0000256" key="6">
    <source>
        <dbReference type="ARBA" id="ARBA00022603"/>
    </source>
</evidence>